<feature type="transmembrane region" description="Helical" evidence="1">
    <location>
        <begin position="39"/>
        <end position="63"/>
    </location>
</feature>
<evidence type="ECO:0000256" key="1">
    <source>
        <dbReference type="SAM" id="Phobius"/>
    </source>
</evidence>
<dbReference type="Proteomes" id="UP001500582">
    <property type="component" value="Unassembled WGS sequence"/>
</dbReference>
<evidence type="ECO:0008006" key="4">
    <source>
        <dbReference type="Google" id="ProtNLM"/>
    </source>
</evidence>
<name>A0ABP8GVP5_9SPHI</name>
<accession>A0ABP8GVP5</accession>
<reference evidence="3" key="1">
    <citation type="journal article" date="2019" name="Int. J. Syst. Evol. Microbiol.">
        <title>The Global Catalogue of Microorganisms (GCM) 10K type strain sequencing project: providing services to taxonomists for standard genome sequencing and annotation.</title>
        <authorList>
            <consortium name="The Broad Institute Genomics Platform"/>
            <consortium name="The Broad Institute Genome Sequencing Center for Infectious Disease"/>
            <person name="Wu L."/>
            <person name="Ma J."/>
        </authorList>
    </citation>
    <scope>NUCLEOTIDE SEQUENCE [LARGE SCALE GENOMIC DNA]</scope>
    <source>
        <strain evidence="3">JCM 17705</strain>
    </source>
</reference>
<protein>
    <recommendedName>
        <fullName evidence="4">YcxB-like protein</fullName>
    </recommendedName>
</protein>
<keyword evidence="1" id="KW-1133">Transmembrane helix</keyword>
<dbReference type="EMBL" id="BAABFT010000010">
    <property type="protein sequence ID" value="GAA4330544.1"/>
    <property type="molecule type" value="Genomic_DNA"/>
</dbReference>
<keyword evidence="3" id="KW-1185">Reference proteome</keyword>
<gene>
    <name evidence="2" type="ORF">GCM10023149_35790</name>
</gene>
<dbReference type="RefSeq" id="WP_345212518.1">
    <property type="nucleotide sequence ID" value="NZ_BAABFT010000010.1"/>
</dbReference>
<evidence type="ECO:0000313" key="2">
    <source>
        <dbReference type="EMBL" id="GAA4330544.1"/>
    </source>
</evidence>
<organism evidence="2 3">
    <name type="scientific">Mucilaginibacter gynuensis</name>
    <dbReference type="NCBI Taxonomy" id="1302236"/>
    <lineage>
        <taxon>Bacteria</taxon>
        <taxon>Pseudomonadati</taxon>
        <taxon>Bacteroidota</taxon>
        <taxon>Sphingobacteriia</taxon>
        <taxon>Sphingobacteriales</taxon>
        <taxon>Sphingobacteriaceae</taxon>
        <taxon>Mucilaginibacter</taxon>
    </lineage>
</organism>
<sequence length="170" mass="20081">MKKGKEFVFKERNLLYECVFTAMFFLFIVWMIIKLSDRPLVLLVIGLVPCVMLYFQAYTIIVAKQFNKADYGKKIIISEDRSSLIFIQNNKKIEIKSDDVVRVEIYSQKNIGKFGTFNYLLIYTNMDSFLITQFTVPQLIYNRSLESFLSKKPRVYFKKLNNYIDNKLAS</sequence>
<keyword evidence="1" id="KW-0472">Membrane</keyword>
<feature type="transmembrane region" description="Helical" evidence="1">
    <location>
        <begin position="14"/>
        <end position="33"/>
    </location>
</feature>
<evidence type="ECO:0000313" key="3">
    <source>
        <dbReference type="Proteomes" id="UP001500582"/>
    </source>
</evidence>
<keyword evidence="1" id="KW-0812">Transmembrane</keyword>
<comment type="caution">
    <text evidence="2">The sequence shown here is derived from an EMBL/GenBank/DDBJ whole genome shotgun (WGS) entry which is preliminary data.</text>
</comment>
<proteinExistence type="predicted"/>